<comment type="subcellular location">
    <subcellularLocation>
        <location evidence="1">Cell membrane</location>
        <topology evidence="1">Multi-pass membrane protein</topology>
    </subcellularLocation>
</comment>
<evidence type="ECO:0000256" key="8">
    <source>
        <dbReference type="SAM" id="Phobius"/>
    </source>
</evidence>
<dbReference type="OrthoDB" id="3676653at2"/>
<keyword evidence="4" id="KW-0997">Cell inner membrane</keyword>
<reference evidence="9 10" key="1">
    <citation type="submission" date="2018-03" db="EMBL/GenBank/DDBJ databases">
        <title>Genomic Encyclopedia of Archaeal and Bacterial Type Strains, Phase II (KMG-II): from individual species to whole genera.</title>
        <authorList>
            <person name="Goeker M."/>
        </authorList>
    </citation>
    <scope>NUCLEOTIDE SEQUENCE [LARGE SCALE GENOMIC DNA]</scope>
    <source>
        <strain evidence="9 10">DSM 19711</strain>
    </source>
</reference>
<feature type="transmembrane region" description="Helical" evidence="8">
    <location>
        <begin position="284"/>
        <end position="300"/>
    </location>
</feature>
<name>A0A2T0RAX5_9ACTN</name>
<feature type="transmembrane region" description="Helical" evidence="8">
    <location>
        <begin position="176"/>
        <end position="196"/>
    </location>
</feature>
<keyword evidence="10" id="KW-1185">Reference proteome</keyword>
<organism evidence="9 10">
    <name type="scientific">Kineococcus rhizosphaerae</name>
    <dbReference type="NCBI Taxonomy" id="559628"/>
    <lineage>
        <taxon>Bacteria</taxon>
        <taxon>Bacillati</taxon>
        <taxon>Actinomycetota</taxon>
        <taxon>Actinomycetes</taxon>
        <taxon>Kineosporiales</taxon>
        <taxon>Kineosporiaceae</taxon>
        <taxon>Kineococcus</taxon>
    </lineage>
</organism>
<feature type="transmembrane region" description="Helical" evidence="8">
    <location>
        <begin position="224"/>
        <end position="248"/>
    </location>
</feature>
<keyword evidence="5 8" id="KW-0812">Transmembrane</keyword>
<dbReference type="PANTHER" id="PTHR32196:SF21">
    <property type="entry name" value="ABC TRANSPORTER PERMEASE PROTEIN YPHD-RELATED"/>
    <property type="match status" value="1"/>
</dbReference>
<feature type="transmembrane region" description="Helical" evidence="8">
    <location>
        <begin position="33"/>
        <end position="53"/>
    </location>
</feature>
<proteinExistence type="predicted"/>
<keyword evidence="7 8" id="KW-0472">Membrane</keyword>
<gene>
    <name evidence="9" type="ORF">CLV37_101535</name>
</gene>
<comment type="caution">
    <text evidence="9">The sequence shown here is derived from an EMBL/GenBank/DDBJ whole genome shotgun (WGS) entry which is preliminary data.</text>
</comment>
<evidence type="ECO:0000256" key="1">
    <source>
        <dbReference type="ARBA" id="ARBA00004651"/>
    </source>
</evidence>
<evidence type="ECO:0000256" key="4">
    <source>
        <dbReference type="ARBA" id="ARBA00022519"/>
    </source>
</evidence>
<evidence type="ECO:0000256" key="6">
    <source>
        <dbReference type="ARBA" id="ARBA00022989"/>
    </source>
</evidence>
<feature type="transmembrane region" description="Helical" evidence="8">
    <location>
        <begin position="254"/>
        <end position="272"/>
    </location>
</feature>
<feature type="transmembrane region" description="Helical" evidence="8">
    <location>
        <begin position="306"/>
        <end position="323"/>
    </location>
</feature>
<dbReference type="EMBL" id="PVZF01000001">
    <property type="protein sequence ID" value="PRY18290.1"/>
    <property type="molecule type" value="Genomic_DNA"/>
</dbReference>
<evidence type="ECO:0000256" key="2">
    <source>
        <dbReference type="ARBA" id="ARBA00022448"/>
    </source>
</evidence>
<dbReference type="Pfam" id="PF02653">
    <property type="entry name" value="BPD_transp_2"/>
    <property type="match status" value="1"/>
</dbReference>
<dbReference type="GO" id="GO:0022857">
    <property type="term" value="F:transmembrane transporter activity"/>
    <property type="evidence" value="ECO:0007669"/>
    <property type="project" value="InterPro"/>
</dbReference>
<dbReference type="PANTHER" id="PTHR32196">
    <property type="entry name" value="ABC TRANSPORTER PERMEASE PROTEIN YPHD-RELATED-RELATED"/>
    <property type="match status" value="1"/>
</dbReference>
<evidence type="ECO:0000256" key="7">
    <source>
        <dbReference type="ARBA" id="ARBA00023136"/>
    </source>
</evidence>
<evidence type="ECO:0000256" key="5">
    <source>
        <dbReference type="ARBA" id="ARBA00022692"/>
    </source>
</evidence>
<sequence>MAVISPATVHVGGDSHRLPPRVTALIFVRDQGLLILWVLLIAVFSVTGAPYFFTVGTGVSVLNTAALTSLFAAGLAIGVMTGVLDLSVPGTAAVVGVGVALLVKAGVPVWCALVVGLLVGVVVGTVNGLITIRGFDPLIVTIGMLSVLTGAALVLAGGVDITGLTQLSFLGTQRYAGIPAPVYIAVALFLALTVMLKYTRVGTRLLAVGGNVEGARRVGLRTNFYRVLAFVISSVCAAVGGIVNASYISIAQPGASTGVIFTALTAVALAGVPFTGGRGSLPKVFLGTVVLATISAGLLISAVQTYWATIATGVLLIGALALNKGTSDSISRLLQSGGGSGRGRRS</sequence>
<dbReference type="CDD" id="cd06579">
    <property type="entry name" value="TM_PBP1_transp_AraH_like"/>
    <property type="match status" value="1"/>
</dbReference>
<dbReference type="AlphaFoldDB" id="A0A2T0RAX5"/>
<dbReference type="Proteomes" id="UP000238083">
    <property type="component" value="Unassembled WGS sequence"/>
</dbReference>
<feature type="transmembrane region" description="Helical" evidence="8">
    <location>
        <begin position="137"/>
        <end position="156"/>
    </location>
</feature>
<evidence type="ECO:0000313" key="9">
    <source>
        <dbReference type="EMBL" id="PRY18290.1"/>
    </source>
</evidence>
<protein>
    <submittedName>
        <fullName evidence="9">Ribose transport system permease protein</fullName>
    </submittedName>
</protein>
<dbReference type="GO" id="GO:0005886">
    <property type="term" value="C:plasma membrane"/>
    <property type="evidence" value="ECO:0007669"/>
    <property type="project" value="UniProtKB-SubCell"/>
</dbReference>
<keyword evidence="6 8" id="KW-1133">Transmembrane helix</keyword>
<accession>A0A2T0RAX5</accession>
<dbReference type="InterPro" id="IPR001851">
    <property type="entry name" value="ABC_transp_permease"/>
</dbReference>
<keyword evidence="3" id="KW-1003">Cell membrane</keyword>
<dbReference type="RefSeq" id="WP_106206665.1">
    <property type="nucleotide sequence ID" value="NZ_PVZF01000001.1"/>
</dbReference>
<feature type="transmembrane region" description="Helical" evidence="8">
    <location>
        <begin position="109"/>
        <end position="130"/>
    </location>
</feature>
<evidence type="ECO:0000256" key="3">
    <source>
        <dbReference type="ARBA" id="ARBA00022475"/>
    </source>
</evidence>
<keyword evidence="2" id="KW-0813">Transport</keyword>
<feature type="transmembrane region" description="Helical" evidence="8">
    <location>
        <begin position="59"/>
        <end position="79"/>
    </location>
</feature>
<evidence type="ECO:0000313" key="10">
    <source>
        <dbReference type="Proteomes" id="UP000238083"/>
    </source>
</evidence>